<evidence type="ECO:0000259" key="2">
    <source>
        <dbReference type="PROSITE" id="PS50937"/>
    </source>
</evidence>
<dbReference type="RefSeq" id="WP_225428571.1">
    <property type="nucleotide sequence ID" value="NZ_AZDV01000002.1"/>
</dbReference>
<dbReference type="STRING" id="1423715.FD25_GL001773"/>
<gene>
    <name evidence="3" type="ORF">FD25_GL001773</name>
</gene>
<dbReference type="InterPro" id="IPR009061">
    <property type="entry name" value="DNA-bd_dom_put_sf"/>
</dbReference>
<reference evidence="3 4" key="1">
    <citation type="journal article" date="2015" name="Genome Announc.">
        <title>Expanding the biotechnology potential of lactobacilli through comparative genomics of 213 strains and associated genera.</title>
        <authorList>
            <person name="Sun Z."/>
            <person name="Harris H.M."/>
            <person name="McCann A."/>
            <person name="Guo C."/>
            <person name="Argimon S."/>
            <person name="Zhang W."/>
            <person name="Yang X."/>
            <person name="Jeffery I.B."/>
            <person name="Cooney J.C."/>
            <person name="Kagawa T.F."/>
            <person name="Liu W."/>
            <person name="Song Y."/>
            <person name="Salvetti E."/>
            <person name="Wrobel A."/>
            <person name="Rasinkangas P."/>
            <person name="Parkhill J."/>
            <person name="Rea M.C."/>
            <person name="O'Sullivan O."/>
            <person name="Ritari J."/>
            <person name="Douillard F.P."/>
            <person name="Paul Ross R."/>
            <person name="Yang R."/>
            <person name="Briner A.E."/>
            <person name="Felis G.E."/>
            <person name="de Vos W.M."/>
            <person name="Barrangou R."/>
            <person name="Klaenhammer T.R."/>
            <person name="Caufield P.W."/>
            <person name="Cui Y."/>
            <person name="Zhang H."/>
            <person name="O'Toole P.W."/>
        </authorList>
    </citation>
    <scope>NUCLEOTIDE SEQUENCE [LARGE SCALE GENOMIC DNA]</scope>
    <source>
        <strain evidence="3 4">DSM 19394</strain>
    </source>
</reference>
<dbReference type="PANTHER" id="PTHR30204">
    <property type="entry name" value="REDOX-CYCLING DRUG-SENSING TRANSCRIPTIONAL ACTIVATOR SOXR"/>
    <property type="match status" value="1"/>
</dbReference>
<dbReference type="InterPro" id="IPR000551">
    <property type="entry name" value="MerR-type_HTH_dom"/>
</dbReference>
<feature type="domain" description="HTH merR-type" evidence="2">
    <location>
        <begin position="15"/>
        <end position="75"/>
    </location>
</feature>
<dbReference type="SUPFAM" id="SSF46955">
    <property type="entry name" value="Putative DNA-binding domain"/>
    <property type="match status" value="1"/>
</dbReference>
<dbReference type="Gene3D" id="1.10.1660.10">
    <property type="match status" value="1"/>
</dbReference>
<dbReference type="Pfam" id="PF13411">
    <property type="entry name" value="MerR_1"/>
    <property type="match status" value="1"/>
</dbReference>
<name>A0A0R1LL96_9LACO</name>
<comment type="caution">
    <text evidence="3">The sequence shown here is derived from an EMBL/GenBank/DDBJ whole genome shotgun (WGS) entry which is preliminary data.</text>
</comment>
<dbReference type="GO" id="GO:0003700">
    <property type="term" value="F:DNA-binding transcription factor activity"/>
    <property type="evidence" value="ECO:0007669"/>
    <property type="project" value="InterPro"/>
</dbReference>
<sequence length="129" mass="14997">MSTIETFQIPTTQTSFATKEVTAITGMTKDALRYYERLGLLGAVPRDRNHYRQYSPQNLERLQFVQIFKRLGLDLNLLAGTDLNVTPARKAQDLRQYQQTVRQEMAHLTEIDAFLQRKIDYFDELTPKA</sequence>
<dbReference type="Proteomes" id="UP000051955">
    <property type="component" value="Unassembled WGS sequence"/>
</dbReference>
<keyword evidence="4" id="KW-1185">Reference proteome</keyword>
<proteinExistence type="predicted"/>
<accession>A0A0R1LL96</accession>
<dbReference type="PANTHER" id="PTHR30204:SF98">
    <property type="entry name" value="HTH-TYPE TRANSCRIPTIONAL REGULATOR ADHR"/>
    <property type="match status" value="1"/>
</dbReference>
<dbReference type="PROSITE" id="PS50937">
    <property type="entry name" value="HTH_MERR_2"/>
    <property type="match status" value="1"/>
</dbReference>
<evidence type="ECO:0000313" key="3">
    <source>
        <dbReference type="EMBL" id="KRK96694.1"/>
    </source>
</evidence>
<dbReference type="AlphaFoldDB" id="A0A0R1LL96"/>
<keyword evidence="1" id="KW-0238">DNA-binding</keyword>
<dbReference type="EMBL" id="AZDV01000002">
    <property type="protein sequence ID" value="KRK96694.1"/>
    <property type="molecule type" value="Genomic_DNA"/>
</dbReference>
<dbReference type="GO" id="GO:0003677">
    <property type="term" value="F:DNA binding"/>
    <property type="evidence" value="ECO:0007669"/>
    <property type="project" value="UniProtKB-KW"/>
</dbReference>
<evidence type="ECO:0000256" key="1">
    <source>
        <dbReference type="ARBA" id="ARBA00023125"/>
    </source>
</evidence>
<dbReference type="SMART" id="SM00422">
    <property type="entry name" value="HTH_MERR"/>
    <property type="match status" value="1"/>
</dbReference>
<protein>
    <recommendedName>
        <fullName evidence="2">HTH merR-type domain-containing protein</fullName>
    </recommendedName>
</protein>
<organism evidence="3 4">
    <name type="scientific">Levilactobacillus acidifarinae DSM 19394 = JCM 15949</name>
    <dbReference type="NCBI Taxonomy" id="1423715"/>
    <lineage>
        <taxon>Bacteria</taxon>
        <taxon>Bacillati</taxon>
        <taxon>Bacillota</taxon>
        <taxon>Bacilli</taxon>
        <taxon>Lactobacillales</taxon>
        <taxon>Lactobacillaceae</taxon>
        <taxon>Levilactobacillus</taxon>
    </lineage>
</organism>
<dbReference type="PRINTS" id="PR00040">
    <property type="entry name" value="HTHMERR"/>
</dbReference>
<evidence type="ECO:0000313" key="4">
    <source>
        <dbReference type="Proteomes" id="UP000051955"/>
    </source>
</evidence>
<dbReference type="PATRIC" id="fig|1423715.3.peg.1819"/>
<dbReference type="InterPro" id="IPR047057">
    <property type="entry name" value="MerR_fam"/>
</dbReference>